<accession>A0A2S7YAD6</accession>
<evidence type="ECO:0000313" key="4">
    <source>
        <dbReference type="Proteomes" id="UP000237441"/>
    </source>
</evidence>
<evidence type="ECO:0000256" key="1">
    <source>
        <dbReference type="SAM" id="MobiDB-lite"/>
    </source>
</evidence>
<proteinExistence type="predicted"/>
<feature type="domain" description="Pierisin-like" evidence="2">
    <location>
        <begin position="43"/>
        <end position="98"/>
    </location>
</feature>
<reference evidence="3 4" key="1">
    <citation type="submission" date="2016-07" db="EMBL/GenBank/DDBJ databases">
        <title>Comparative genomics of the entomopathogenic fungus Beauveria bassiana.</title>
        <authorList>
            <person name="Valero Jimenez C.A."/>
            <person name="Zwaan B.J."/>
            <person name="Van Kan J.A."/>
            <person name="Takken W."/>
            <person name="Debets A.J."/>
            <person name="Schoustra S.E."/>
            <person name="Koenraadt C.J."/>
        </authorList>
    </citation>
    <scope>NUCLEOTIDE SEQUENCE [LARGE SCALE GENOMIC DNA]</scope>
    <source>
        <strain evidence="3 4">ARSEF 8028</strain>
    </source>
</reference>
<dbReference type="AlphaFoldDB" id="A0A2S7YAD6"/>
<evidence type="ECO:0000313" key="3">
    <source>
        <dbReference type="EMBL" id="PQK13105.1"/>
    </source>
</evidence>
<dbReference type="Pfam" id="PF22596">
    <property type="entry name" value="Scabin-like"/>
    <property type="match status" value="1"/>
</dbReference>
<organism evidence="3 4">
    <name type="scientific">Beauveria bassiana</name>
    <name type="common">White muscardine disease fungus</name>
    <name type="synonym">Tritirachium shiotae</name>
    <dbReference type="NCBI Taxonomy" id="176275"/>
    <lineage>
        <taxon>Eukaryota</taxon>
        <taxon>Fungi</taxon>
        <taxon>Dikarya</taxon>
        <taxon>Ascomycota</taxon>
        <taxon>Pezizomycotina</taxon>
        <taxon>Sordariomycetes</taxon>
        <taxon>Hypocreomycetidae</taxon>
        <taxon>Hypocreales</taxon>
        <taxon>Cordycipitaceae</taxon>
        <taxon>Beauveria</taxon>
    </lineage>
</organism>
<dbReference type="SUPFAM" id="SSF56399">
    <property type="entry name" value="ADP-ribosylation"/>
    <property type="match status" value="1"/>
</dbReference>
<dbReference type="Proteomes" id="UP000237441">
    <property type="component" value="Unassembled WGS sequence"/>
</dbReference>
<dbReference type="OrthoDB" id="4868762at2759"/>
<feature type="region of interest" description="Disordered" evidence="1">
    <location>
        <begin position="1"/>
        <end position="45"/>
    </location>
</feature>
<protein>
    <recommendedName>
        <fullName evidence="2">Pierisin-like domain-containing protein</fullName>
    </recommendedName>
</protein>
<dbReference type="EMBL" id="JRHA01000004">
    <property type="protein sequence ID" value="PQK13105.1"/>
    <property type="molecule type" value="Genomic_DNA"/>
</dbReference>
<dbReference type="Gene3D" id="3.90.210.10">
    <property type="entry name" value="Heat-Labile Enterotoxin, subunit A"/>
    <property type="match status" value="1"/>
</dbReference>
<sequence length="182" mass="19797">MMPSDLYAEVTKRSDPPLPPKTVTAEVASKMKSPGGGKDGLFYRGDSRPPAVVFAEGFSPQGSNQNLQNHLSFAGNSGLVSVTRSPQPAESIYPLEKNPAVTHNQEFAVISKVPKSSISHAYEVTSDQPSASSTKIKNNNTCEKLEDPSETLPNEEMKNELLDRCEVFRQCAEDITNDVDPD</sequence>
<feature type="region of interest" description="Disordered" evidence="1">
    <location>
        <begin position="123"/>
        <end position="156"/>
    </location>
</feature>
<dbReference type="InterPro" id="IPR054695">
    <property type="entry name" value="Pierisin-like_dom"/>
</dbReference>
<name>A0A2S7YAD6_BEABA</name>
<evidence type="ECO:0000259" key="2">
    <source>
        <dbReference type="Pfam" id="PF22596"/>
    </source>
</evidence>
<comment type="caution">
    <text evidence="3">The sequence shown here is derived from an EMBL/GenBank/DDBJ whole genome shotgun (WGS) entry which is preliminary data.</text>
</comment>
<feature type="compositionally biased region" description="Polar residues" evidence="1">
    <location>
        <begin position="123"/>
        <end position="142"/>
    </location>
</feature>
<gene>
    <name evidence="3" type="ORF">BB8028_0004g00370</name>
</gene>